<organism evidence="3 4">
    <name type="scientific">Pedobacter albus</name>
    <dbReference type="NCBI Taxonomy" id="3113905"/>
    <lineage>
        <taxon>Bacteria</taxon>
        <taxon>Pseudomonadati</taxon>
        <taxon>Bacteroidota</taxon>
        <taxon>Sphingobacteriia</taxon>
        <taxon>Sphingobacteriales</taxon>
        <taxon>Sphingobacteriaceae</taxon>
        <taxon>Pedobacter</taxon>
    </lineage>
</organism>
<dbReference type="Proteomes" id="UP001336835">
    <property type="component" value="Unassembled WGS sequence"/>
</dbReference>
<gene>
    <name evidence="3" type="ORF">VRU48_19390</name>
</gene>
<evidence type="ECO:0000259" key="2">
    <source>
        <dbReference type="Pfam" id="PF11412"/>
    </source>
</evidence>
<dbReference type="PANTHER" id="PTHR32234:SF0">
    <property type="entry name" value="THIOL:DISULFIDE INTERCHANGE PROTEIN DSBD"/>
    <property type="match status" value="1"/>
</dbReference>
<evidence type="ECO:0000313" key="4">
    <source>
        <dbReference type="Proteomes" id="UP001336835"/>
    </source>
</evidence>
<keyword evidence="1" id="KW-0732">Signal</keyword>
<dbReference type="InterPro" id="IPR036929">
    <property type="entry name" value="DsbDN_sf"/>
</dbReference>
<name>A0ABU7ID68_9SPHI</name>
<comment type="caution">
    <text evidence="3">The sequence shown here is derived from an EMBL/GenBank/DDBJ whole genome shotgun (WGS) entry which is preliminary data.</text>
</comment>
<dbReference type="EMBL" id="JAZDQT010000004">
    <property type="protein sequence ID" value="MEE1947299.1"/>
    <property type="molecule type" value="Genomic_DNA"/>
</dbReference>
<reference evidence="3 4" key="1">
    <citation type="submission" date="2024-01" db="EMBL/GenBank/DDBJ databases">
        <title>Pedobacter sp. nov., isolated from fresh soil.</title>
        <authorList>
            <person name="Le N.T.T."/>
        </authorList>
    </citation>
    <scope>NUCLEOTIDE SEQUENCE [LARGE SCALE GENOMIC DNA]</scope>
    <source>
        <strain evidence="3 4">KR3-3</strain>
    </source>
</reference>
<accession>A0ABU7ID68</accession>
<dbReference type="PANTHER" id="PTHR32234">
    <property type="entry name" value="THIOL:DISULFIDE INTERCHANGE PROTEIN DSBD"/>
    <property type="match status" value="1"/>
</dbReference>
<keyword evidence="4" id="KW-1185">Reference proteome</keyword>
<sequence>MKRITLVLTLLFFSVAGAFAQLENPVSWSYVAKKTSKTEATVYLKATIDEGWHIYSQNVKAGGPTKTVFTFSPSKDYTLVGKTMEPKPISTYEKTFKMNVSYFENEVIFQQKVKLNKGETVVKGKLEFGVCNDKQCLPPAEVTFSIPVK</sequence>
<proteinExistence type="predicted"/>
<feature type="signal peptide" evidence="1">
    <location>
        <begin position="1"/>
        <end position="20"/>
    </location>
</feature>
<protein>
    <submittedName>
        <fullName evidence="3">Protein-disulfide reductase DsbD N-terminal domain-containing protein</fullName>
    </submittedName>
</protein>
<dbReference type="RefSeq" id="WP_330109586.1">
    <property type="nucleotide sequence ID" value="NZ_JAZDQT010000004.1"/>
</dbReference>
<dbReference type="InterPro" id="IPR028250">
    <property type="entry name" value="DsbDN"/>
</dbReference>
<feature type="domain" description="Thiol:disulfide interchange protein DsbD N-terminal" evidence="2">
    <location>
        <begin position="34"/>
        <end position="144"/>
    </location>
</feature>
<dbReference type="Gene3D" id="2.60.40.1250">
    <property type="entry name" value="Thiol:disulfide interchange protein DsbD, N-terminal domain"/>
    <property type="match status" value="1"/>
</dbReference>
<dbReference type="Pfam" id="PF11412">
    <property type="entry name" value="DsbD_N"/>
    <property type="match status" value="1"/>
</dbReference>
<evidence type="ECO:0000256" key="1">
    <source>
        <dbReference type="SAM" id="SignalP"/>
    </source>
</evidence>
<evidence type="ECO:0000313" key="3">
    <source>
        <dbReference type="EMBL" id="MEE1947299.1"/>
    </source>
</evidence>
<feature type="chain" id="PRO_5045491091" evidence="1">
    <location>
        <begin position="21"/>
        <end position="149"/>
    </location>
</feature>